<reference evidence="1" key="1">
    <citation type="submission" date="2022-08" db="EMBL/GenBank/DDBJ databases">
        <authorList>
            <person name="Gutierrez-Valencia J."/>
        </authorList>
    </citation>
    <scope>NUCLEOTIDE SEQUENCE</scope>
</reference>
<protein>
    <submittedName>
        <fullName evidence="1">Uncharacterized protein</fullName>
    </submittedName>
</protein>
<sequence length="28" mass="3028">MRSWGEMGTRNQGAAQEIANLAGYFPGD</sequence>
<dbReference type="EMBL" id="CAMGYJ010000009">
    <property type="protein sequence ID" value="CAI0476754.1"/>
    <property type="molecule type" value="Genomic_DNA"/>
</dbReference>
<comment type="caution">
    <text evidence="1">The sequence shown here is derived from an EMBL/GenBank/DDBJ whole genome shotgun (WGS) entry which is preliminary data.</text>
</comment>
<gene>
    <name evidence="1" type="ORF">LITE_LOCUS40916</name>
</gene>
<proteinExistence type="predicted"/>
<evidence type="ECO:0000313" key="1">
    <source>
        <dbReference type="EMBL" id="CAI0476754.1"/>
    </source>
</evidence>
<dbReference type="Proteomes" id="UP001154282">
    <property type="component" value="Unassembled WGS sequence"/>
</dbReference>
<evidence type="ECO:0000313" key="2">
    <source>
        <dbReference type="Proteomes" id="UP001154282"/>
    </source>
</evidence>
<keyword evidence="2" id="KW-1185">Reference proteome</keyword>
<accession>A0AAV0PZT3</accession>
<dbReference type="AlphaFoldDB" id="A0AAV0PZT3"/>
<organism evidence="1 2">
    <name type="scientific">Linum tenue</name>
    <dbReference type="NCBI Taxonomy" id="586396"/>
    <lineage>
        <taxon>Eukaryota</taxon>
        <taxon>Viridiplantae</taxon>
        <taxon>Streptophyta</taxon>
        <taxon>Embryophyta</taxon>
        <taxon>Tracheophyta</taxon>
        <taxon>Spermatophyta</taxon>
        <taxon>Magnoliopsida</taxon>
        <taxon>eudicotyledons</taxon>
        <taxon>Gunneridae</taxon>
        <taxon>Pentapetalae</taxon>
        <taxon>rosids</taxon>
        <taxon>fabids</taxon>
        <taxon>Malpighiales</taxon>
        <taxon>Linaceae</taxon>
        <taxon>Linum</taxon>
    </lineage>
</organism>
<name>A0AAV0PZT3_9ROSI</name>